<accession>A0A285VAA7</accession>
<organism evidence="2 3">
    <name type="scientific">Blastococcus aggregatus</name>
    <dbReference type="NCBI Taxonomy" id="38502"/>
    <lineage>
        <taxon>Bacteria</taxon>
        <taxon>Bacillati</taxon>
        <taxon>Actinomycetota</taxon>
        <taxon>Actinomycetes</taxon>
        <taxon>Geodermatophilales</taxon>
        <taxon>Geodermatophilaceae</taxon>
        <taxon>Blastococcus</taxon>
    </lineage>
</organism>
<feature type="transmembrane region" description="Helical" evidence="1">
    <location>
        <begin position="187"/>
        <end position="208"/>
    </location>
</feature>
<protein>
    <recommendedName>
        <fullName evidence="4">PH domain-containing protein</fullName>
    </recommendedName>
</protein>
<keyword evidence="1" id="KW-0472">Membrane</keyword>
<keyword evidence="1" id="KW-1133">Transmembrane helix</keyword>
<feature type="transmembrane region" description="Helical" evidence="1">
    <location>
        <begin position="63"/>
        <end position="82"/>
    </location>
</feature>
<dbReference type="AlphaFoldDB" id="A0A285VAA7"/>
<dbReference type="Proteomes" id="UP000219435">
    <property type="component" value="Unassembled WGS sequence"/>
</dbReference>
<evidence type="ECO:0000313" key="2">
    <source>
        <dbReference type="EMBL" id="SOC50518.1"/>
    </source>
</evidence>
<dbReference type="RefSeq" id="WP_097196083.1">
    <property type="nucleotide sequence ID" value="NZ_OBQI01000005.1"/>
</dbReference>
<sequence length="227" mass="23566">MDGAGAQPSDPPRSPAVRVSADGLRRVYTRRSRTVLAALVLFMASVIAAGLGSEIAATDPSGARALGVGLFALGLLVAYRLVRTALIVTPGRVTVRGLRGNRSVPAGDVAGFEPPPPYGAFRQSGLRVILTSGRTLTAVVYQVGQLDGPSVGVAECAELNRWLDLQTSGPVDDALPIEHGLTGMARVAWWAWLGCLAMVLLVGVALVVELLTTADDVARAFSRSGGP</sequence>
<dbReference type="OrthoDB" id="5194358at2"/>
<evidence type="ECO:0000313" key="3">
    <source>
        <dbReference type="Proteomes" id="UP000219435"/>
    </source>
</evidence>
<proteinExistence type="predicted"/>
<dbReference type="EMBL" id="OBQI01000005">
    <property type="protein sequence ID" value="SOC50518.1"/>
    <property type="molecule type" value="Genomic_DNA"/>
</dbReference>
<reference evidence="3" key="1">
    <citation type="submission" date="2017-08" db="EMBL/GenBank/DDBJ databases">
        <authorList>
            <person name="Varghese N."/>
            <person name="Submissions S."/>
        </authorList>
    </citation>
    <scope>NUCLEOTIDE SEQUENCE [LARGE SCALE GENOMIC DNA]</scope>
    <source>
        <strain evidence="3">DSM 4725</strain>
    </source>
</reference>
<evidence type="ECO:0000256" key="1">
    <source>
        <dbReference type="SAM" id="Phobius"/>
    </source>
</evidence>
<feature type="transmembrane region" description="Helical" evidence="1">
    <location>
        <begin position="35"/>
        <end position="57"/>
    </location>
</feature>
<keyword evidence="1" id="KW-0812">Transmembrane</keyword>
<keyword evidence="3" id="KW-1185">Reference proteome</keyword>
<name>A0A285VAA7_9ACTN</name>
<gene>
    <name evidence="2" type="ORF">SAMN05660748_3268</name>
</gene>
<evidence type="ECO:0008006" key="4">
    <source>
        <dbReference type="Google" id="ProtNLM"/>
    </source>
</evidence>